<protein>
    <submittedName>
        <fullName evidence="2">Uncharacterized protein</fullName>
    </submittedName>
</protein>
<keyword evidence="1" id="KW-0732">Signal</keyword>
<keyword evidence="3" id="KW-1185">Reference proteome</keyword>
<organism evidence="2 3">
    <name type="scientific">Hymenobacter nitidus</name>
    <dbReference type="NCBI Taxonomy" id="2880929"/>
    <lineage>
        <taxon>Bacteria</taxon>
        <taxon>Pseudomonadati</taxon>
        <taxon>Bacteroidota</taxon>
        <taxon>Cytophagia</taxon>
        <taxon>Cytophagales</taxon>
        <taxon>Hymenobacteraceae</taxon>
        <taxon>Hymenobacter</taxon>
    </lineage>
</organism>
<evidence type="ECO:0000256" key="1">
    <source>
        <dbReference type="SAM" id="SignalP"/>
    </source>
</evidence>
<dbReference type="Proteomes" id="UP001165297">
    <property type="component" value="Unassembled WGS sequence"/>
</dbReference>
<reference evidence="2" key="1">
    <citation type="submission" date="2021-10" db="EMBL/GenBank/DDBJ databases">
        <authorList>
            <person name="Dean J.D."/>
            <person name="Kim M.K."/>
            <person name="Newey C.N."/>
            <person name="Stoker T.S."/>
            <person name="Thompson D.W."/>
            <person name="Grose J.H."/>
        </authorList>
    </citation>
    <scope>NUCLEOTIDE SEQUENCE</scope>
    <source>
        <strain evidence="2">BT635</strain>
    </source>
</reference>
<proteinExistence type="predicted"/>
<comment type="caution">
    <text evidence="2">The sequence shown here is derived from an EMBL/GenBank/DDBJ whole genome shotgun (WGS) entry which is preliminary data.</text>
</comment>
<dbReference type="RefSeq" id="WP_226185505.1">
    <property type="nucleotide sequence ID" value="NZ_JAJADQ010000005.1"/>
</dbReference>
<sequence length="65" mass="7458">MHTSILRPVLALALVLLLVSSVAALAGNPYARAQQRGRRYVHRPVYKYYQPQAHKAHRSFALFRK</sequence>
<feature type="signal peptide" evidence="1">
    <location>
        <begin position="1"/>
        <end position="26"/>
    </location>
</feature>
<dbReference type="EMBL" id="JAJADQ010000005">
    <property type="protein sequence ID" value="MCB2378122.1"/>
    <property type="molecule type" value="Genomic_DNA"/>
</dbReference>
<gene>
    <name evidence="2" type="ORF">LGH70_11045</name>
</gene>
<name>A0ABS8ACL4_9BACT</name>
<evidence type="ECO:0000313" key="2">
    <source>
        <dbReference type="EMBL" id="MCB2378122.1"/>
    </source>
</evidence>
<accession>A0ABS8ACL4</accession>
<evidence type="ECO:0000313" key="3">
    <source>
        <dbReference type="Proteomes" id="UP001165297"/>
    </source>
</evidence>
<feature type="chain" id="PRO_5045286118" evidence="1">
    <location>
        <begin position="27"/>
        <end position="65"/>
    </location>
</feature>